<accession>A0A4Y2NSK0</accession>
<dbReference type="Proteomes" id="UP000499080">
    <property type="component" value="Unassembled WGS sequence"/>
</dbReference>
<dbReference type="EMBL" id="BGPR01210963">
    <property type="protein sequence ID" value="GBN41669.1"/>
    <property type="molecule type" value="Genomic_DNA"/>
</dbReference>
<evidence type="ECO:0000313" key="1">
    <source>
        <dbReference type="EMBL" id="GBN41669.1"/>
    </source>
</evidence>
<sequence>DWYELNKKEYVRGSKDYTKAKQALTASLKKSDYVEKVPNSPKKLMYRILEEGKNKGFIFNL</sequence>
<proteinExistence type="predicted"/>
<name>A0A4Y2NSK0_ARAVE</name>
<reference evidence="1 2" key="1">
    <citation type="journal article" date="2019" name="Sci. Rep.">
        <title>Orb-weaving spider Araneus ventricosus genome elucidates the spidroin gene catalogue.</title>
        <authorList>
            <person name="Kono N."/>
            <person name="Nakamura H."/>
            <person name="Ohtoshi R."/>
            <person name="Moran D.A.P."/>
            <person name="Shinohara A."/>
            <person name="Yoshida Y."/>
            <person name="Fujiwara M."/>
            <person name="Mori M."/>
            <person name="Tomita M."/>
            <person name="Arakawa K."/>
        </authorList>
    </citation>
    <scope>NUCLEOTIDE SEQUENCE [LARGE SCALE GENOMIC DNA]</scope>
</reference>
<keyword evidence="2" id="KW-1185">Reference proteome</keyword>
<evidence type="ECO:0000313" key="2">
    <source>
        <dbReference type="Proteomes" id="UP000499080"/>
    </source>
</evidence>
<gene>
    <name evidence="1" type="ORF">AVEN_181041_1</name>
</gene>
<dbReference type="AlphaFoldDB" id="A0A4Y2NSK0"/>
<protein>
    <submittedName>
        <fullName evidence="1">Uncharacterized protein</fullName>
    </submittedName>
</protein>
<feature type="non-terminal residue" evidence="1">
    <location>
        <position position="1"/>
    </location>
</feature>
<dbReference type="OrthoDB" id="6437671at2759"/>
<comment type="caution">
    <text evidence="1">The sequence shown here is derived from an EMBL/GenBank/DDBJ whole genome shotgun (WGS) entry which is preliminary data.</text>
</comment>
<organism evidence="1 2">
    <name type="scientific">Araneus ventricosus</name>
    <name type="common">Orbweaver spider</name>
    <name type="synonym">Epeira ventricosa</name>
    <dbReference type="NCBI Taxonomy" id="182803"/>
    <lineage>
        <taxon>Eukaryota</taxon>
        <taxon>Metazoa</taxon>
        <taxon>Ecdysozoa</taxon>
        <taxon>Arthropoda</taxon>
        <taxon>Chelicerata</taxon>
        <taxon>Arachnida</taxon>
        <taxon>Araneae</taxon>
        <taxon>Araneomorphae</taxon>
        <taxon>Entelegynae</taxon>
        <taxon>Araneoidea</taxon>
        <taxon>Araneidae</taxon>
        <taxon>Araneus</taxon>
    </lineage>
</organism>